<evidence type="ECO:0000313" key="2">
    <source>
        <dbReference type="Proteomes" id="UP001276659"/>
    </source>
</evidence>
<dbReference type="PANTHER" id="PTHR37417:SF2">
    <property type="entry name" value="67 KDA MYOSIN-CROSS-REACTIVE ANTIGEN FAMILY PROTEIN (AFU_ORTHOLOGUE AFUA_5G09970)"/>
    <property type="match status" value="1"/>
</dbReference>
<dbReference type="AlphaFoldDB" id="A0AAD9Z6V5"/>
<dbReference type="Proteomes" id="UP001276659">
    <property type="component" value="Unassembled WGS sequence"/>
</dbReference>
<comment type="caution">
    <text evidence="1">The sequence shown here is derived from an EMBL/GenBank/DDBJ whole genome shotgun (WGS) entry which is preliminary data.</text>
</comment>
<sequence>MAQFTSQFLTREYNDRPQVLPKGTTNMAFVGQFVEIPGDVVFTVEYSVRGTQMTVFKLRGLKKSPNANYKGEFNVRVLTASMKTLLFSADR</sequence>
<dbReference type="GO" id="GO:0071949">
    <property type="term" value="F:FAD binding"/>
    <property type="evidence" value="ECO:0007669"/>
    <property type="project" value="InterPro"/>
</dbReference>
<dbReference type="InterPro" id="IPR036188">
    <property type="entry name" value="FAD/NAD-bd_sf"/>
</dbReference>
<dbReference type="GO" id="GO:0006631">
    <property type="term" value="P:fatty acid metabolic process"/>
    <property type="evidence" value="ECO:0007669"/>
    <property type="project" value="InterPro"/>
</dbReference>
<accession>A0AAD9Z6V5</accession>
<name>A0AAD9Z6V5_9LECA</name>
<dbReference type="GO" id="GO:0050151">
    <property type="term" value="F:oleate hydratase activity"/>
    <property type="evidence" value="ECO:0007669"/>
    <property type="project" value="InterPro"/>
</dbReference>
<gene>
    <name evidence="1" type="ORF">OEA41_005868</name>
</gene>
<dbReference type="EMBL" id="JASNWA010000007">
    <property type="protein sequence ID" value="KAK3172546.1"/>
    <property type="molecule type" value="Genomic_DNA"/>
</dbReference>
<organism evidence="1 2">
    <name type="scientific">Lepraria neglecta</name>
    <dbReference type="NCBI Taxonomy" id="209136"/>
    <lineage>
        <taxon>Eukaryota</taxon>
        <taxon>Fungi</taxon>
        <taxon>Dikarya</taxon>
        <taxon>Ascomycota</taxon>
        <taxon>Pezizomycotina</taxon>
        <taxon>Lecanoromycetes</taxon>
        <taxon>OSLEUM clade</taxon>
        <taxon>Lecanoromycetidae</taxon>
        <taxon>Lecanorales</taxon>
        <taxon>Lecanorineae</taxon>
        <taxon>Stereocaulaceae</taxon>
        <taxon>Lepraria</taxon>
    </lineage>
</organism>
<dbReference type="Gene3D" id="3.50.50.60">
    <property type="entry name" value="FAD/NAD(P)-binding domain"/>
    <property type="match status" value="1"/>
</dbReference>
<reference evidence="1" key="1">
    <citation type="submission" date="2022-11" db="EMBL/GenBank/DDBJ databases">
        <title>Chromosomal genome sequence assembly and mating type (MAT) locus characterization of the leprose asexual lichenized fungus Lepraria neglecta (Nyl.) Erichsen.</title>
        <authorList>
            <person name="Allen J.L."/>
            <person name="Pfeffer B."/>
        </authorList>
    </citation>
    <scope>NUCLEOTIDE SEQUENCE</scope>
    <source>
        <strain evidence="1">Allen 5258</strain>
    </source>
</reference>
<keyword evidence="2" id="KW-1185">Reference proteome</keyword>
<evidence type="ECO:0000313" key="1">
    <source>
        <dbReference type="EMBL" id="KAK3172546.1"/>
    </source>
</evidence>
<protein>
    <submittedName>
        <fullName evidence="1">Uncharacterized protein</fullName>
    </submittedName>
</protein>
<dbReference type="Pfam" id="PF06100">
    <property type="entry name" value="MCRA"/>
    <property type="match status" value="1"/>
</dbReference>
<dbReference type="PANTHER" id="PTHR37417">
    <property type="entry name" value="67 KDA MYOSIN-CROSS-REACTIVE ANTIGEN FAMILY PROTEIN (AFU_ORTHOLOGUE AFUA_5G09970)"/>
    <property type="match status" value="1"/>
</dbReference>
<dbReference type="InterPro" id="IPR010354">
    <property type="entry name" value="Oleate_hydratase"/>
</dbReference>
<proteinExistence type="predicted"/>